<evidence type="ECO:0000313" key="3">
    <source>
        <dbReference type="EMBL" id="APT59302.1"/>
    </source>
</evidence>
<evidence type="ECO:0000259" key="1">
    <source>
        <dbReference type="PROSITE" id="PS51192"/>
    </source>
</evidence>
<dbReference type="Proteomes" id="UP000185494">
    <property type="component" value="Chromosome 1"/>
</dbReference>
<sequence>MVGNIQVEFRNDIRRVLAVLATGGGKTRIFAYTTAATAARGKRVLILAHRKELIRQASEKLREAGVPQHGIVSPDFPMTNDPVQVASVQTLARRLGQPGLEHFDLIIADEAHHAVAGQWKTILEAYPKAFVLGVTATPERGDGKGLGVEAGGIFERMVTGPSIGWLIEQGYLCPSVVYAPQQGGPDLSGVRTMGGDFEAAALAEAMDRPSITGDAVEHYRRLASGRPAVAFCASVYHAEKVAEAFRAAGFRARAASGKTPAEERDAAINGLATGAVEVLCSCDLISEGLDVPAVACVILLRPTQSVGLFMQQIGRGMRPAPGKNHLIILDHAGNTLRHGMPDEAREWSLAGRKKKKGKPPTFAIKQCPHCFAMHRPAPKCPECGHIYETQVREVEEVAGELVALTPERLAEMRDTPTRDLLRPGISLDELRLIQRVKQYKPGWIYFVQRELRAEAEAKAQRGMMP</sequence>
<dbReference type="GO" id="GO:0003677">
    <property type="term" value="F:DNA binding"/>
    <property type="evidence" value="ECO:0007669"/>
    <property type="project" value="InterPro"/>
</dbReference>
<dbReference type="AlphaFoldDB" id="A0A1L7AKL1"/>
<dbReference type="InterPro" id="IPR027417">
    <property type="entry name" value="P-loop_NTPase"/>
</dbReference>
<protein>
    <recommendedName>
        <fullName evidence="5">Helicase</fullName>
    </recommendedName>
</protein>
<dbReference type="GO" id="GO:0005829">
    <property type="term" value="C:cytosol"/>
    <property type="evidence" value="ECO:0007669"/>
    <property type="project" value="TreeGrafter"/>
</dbReference>
<dbReference type="SMART" id="SM00490">
    <property type="entry name" value="HELICc"/>
    <property type="match status" value="1"/>
</dbReference>
<dbReference type="PANTHER" id="PTHR47396">
    <property type="entry name" value="TYPE I RESTRICTION ENZYME ECOKI R PROTEIN"/>
    <property type="match status" value="1"/>
</dbReference>
<dbReference type="InterPro" id="IPR050742">
    <property type="entry name" value="Helicase_Restrict-Modif_Enz"/>
</dbReference>
<dbReference type="PANTHER" id="PTHR47396:SF1">
    <property type="entry name" value="ATP-DEPENDENT HELICASE IRC3-RELATED"/>
    <property type="match status" value="1"/>
</dbReference>
<dbReference type="PROSITE" id="PS51192">
    <property type="entry name" value="HELICASE_ATP_BIND_1"/>
    <property type="match status" value="1"/>
</dbReference>
<dbReference type="Gene3D" id="3.40.50.300">
    <property type="entry name" value="P-loop containing nucleotide triphosphate hydrolases"/>
    <property type="match status" value="2"/>
</dbReference>
<dbReference type="SUPFAM" id="SSF52540">
    <property type="entry name" value="P-loop containing nucleoside triphosphate hydrolases"/>
    <property type="match status" value="1"/>
</dbReference>
<reference evidence="3 4" key="1">
    <citation type="submission" date="2016-05" db="EMBL/GenBank/DDBJ databases">
        <title>Complete Genome and Methylome Analysis of Psychrotrophic Bacterial Isolates from Antarctic Lake Untersee.</title>
        <authorList>
            <person name="Fomenkov A."/>
            <person name="Akimov V.N."/>
            <person name="Vasilyeva L.V."/>
            <person name="Andersen D."/>
            <person name="Vincze T."/>
            <person name="Roberts R.J."/>
        </authorList>
    </citation>
    <scope>NUCLEOTIDE SEQUENCE [LARGE SCALE GENOMIC DNA]</scope>
    <source>
        <strain evidence="3 4">U14-5</strain>
    </source>
</reference>
<accession>A0A1L7AKL1</accession>
<feature type="domain" description="Helicase ATP-binding" evidence="1">
    <location>
        <begin position="7"/>
        <end position="142"/>
    </location>
</feature>
<dbReference type="PROSITE" id="PS51194">
    <property type="entry name" value="HELICASE_CTER"/>
    <property type="match status" value="1"/>
</dbReference>
<evidence type="ECO:0008006" key="5">
    <source>
        <dbReference type="Google" id="ProtNLM"/>
    </source>
</evidence>
<organism evidence="3 4">
    <name type="scientific">Roseomonas gilardii</name>
    <dbReference type="NCBI Taxonomy" id="257708"/>
    <lineage>
        <taxon>Bacteria</taxon>
        <taxon>Pseudomonadati</taxon>
        <taxon>Pseudomonadota</taxon>
        <taxon>Alphaproteobacteria</taxon>
        <taxon>Acetobacterales</taxon>
        <taxon>Roseomonadaceae</taxon>
        <taxon>Roseomonas</taxon>
    </lineage>
</organism>
<dbReference type="EMBL" id="CP015583">
    <property type="protein sequence ID" value="APT59302.1"/>
    <property type="molecule type" value="Genomic_DNA"/>
</dbReference>
<evidence type="ECO:0000259" key="2">
    <source>
        <dbReference type="PROSITE" id="PS51194"/>
    </source>
</evidence>
<dbReference type="GO" id="GO:0005524">
    <property type="term" value="F:ATP binding"/>
    <property type="evidence" value="ECO:0007669"/>
    <property type="project" value="InterPro"/>
</dbReference>
<dbReference type="SMART" id="SM00487">
    <property type="entry name" value="DEXDc"/>
    <property type="match status" value="1"/>
</dbReference>
<feature type="domain" description="Helicase C-terminal" evidence="2">
    <location>
        <begin position="214"/>
        <end position="360"/>
    </location>
</feature>
<dbReference type="InterPro" id="IPR014001">
    <property type="entry name" value="Helicase_ATP-bd"/>
</dbReference>
<name>A0A1L7AKL1_9PROT</name>
<dbReference type="InterPro" id="IPR006935">
    <property type="entry name" value="Helicase/UvrB_N"/>
</dbReference>
<dbReference type="Pfam" id="PF00271">
    <property type="entry name" value="Helicase_C"/>
    <property type="match status" value="1"/>
</dbReference>
<dbReference type="Pfam" id="PF04851">
    <property type="entry name" value="ResIII"/>
    <property type="match status" value="1"/>
</dbReference>
<gene>
    <name evidence="3" type="ORF">RGI145_12405</name>
</gene>
<dbReference type="STRING" id="257708.RGI145_12405"/>
<dbReference type="GO" id="GO:0016787">
    <property type="term" value="F:hydrolase activity"/>
    <property type="evidence" value="ECO:0007669"/>
    <property type="project" value="InterPro"/>
</dbReference>
<evidence type="ECO:0000313" key="4">
    <source>
        <dbReference type="Proteomes" id="UP000185494"/>
    </source>
</evidence>
<proteinExistence type="predicted"/>
<dbReference type="InterPro" id="IPR001650">
    <property type="entry name" value="Helicase_C-like"/>
</dbReference>
<dbReference type="KEGG" id="rgi:RGI145_12405"/>